<reference evidence="1 2" key="1">
    <citation type="submission" date="2019-03" db="EMBL/GenBank/DDBJ databases">
        <title>First draft genome of Liparis tanakae, snailfish: a comprehensive survey of snailfish specific genes.</title>
        <authorList>
            <person name="Kim W."/>
            <person name="Song I."/>
            <person name="Jeong J.-H."/>
            <person name="Kim D."/>
            <person name="Kim S."/>
            <person name="Ryu S."/>
            <person name="Song J.Y."/>
            <person name="Lee S.K."/>
        </authorList>
    </citation>
    <scope>NUCLEOTIDE SEQUENCE [LARGE SCALE GENOMIC DNA]</scope>
    <source>
        <tissue evidence="1">Muscle</tissue>
    </source>
</reference>
<organism evidence="1 2">
    <name type="scientific">Liparis tanakae</name>
    <name type="common">Tanaka's snailfish</name>
    <dbReference type="NCBI Taxonomy" id="230148"/>
    <lineage>
        <taxon>Eukaryota</taxon>
        <taxon>Metazoa</taxon>
        <taxon>Chordata</taxon>
        <taxon>Craniata</taxon>
        <taxon>Vertebrata</taxon>
        <taxon>Euteleostomi</taxon>
        <taxon>Actinopterygii</taxon>
        <taxon>Neopterygii</taxon>
        <taxon>Teleostei</taxon>
        <taxon>Neoteleostei</taxon>
        <taxon>Acanthomorphata</taxon>
        <taxon>Eupercaria</taxon>
        <taxon>Perciformes</taxon>
        <taxon>Cottioidei</taxon>
        <taxon>Cottales</taxon>
        <taxon>Liparidae</taxon>
        <taxon>Liparis</taxon>
    </lineage>
</organism>
<name>A0A4Z2HMG1_9TELE</name>
<accession>A0A4Z2HMG1</accession>
<keyword evidence="2" id="KW-1185">Reference proteome</keyword>
<proteinExistence type="predicted"/>
<protein>
    <submittedName>
        <fullName evidence="1">Uncharacterized protein</fullName>
    </submittedName>
</protein>
<dbReference type="Proteomes" id="UP000314294">
    <property type="component" value="Unassembled WGS sequence"/>
</dbReference>
<gene>
    <name evidence="1" type="ORF">EYF80_022811</name>
</gene>
<evidence type="ECO:0000313" key="2">
    <source>
        <dbReference type="Proteomes" id="UP000314294"/>
    </source>
</evidence>
<sequence>MQRRERIVLPRDPFFAPCFYTVRGPPPSAASGWQTAPCITAPASPLLSSSPGAGPTLFSAHI</sequence>
<evidence type="ECO:0000313" key="1">
    <source>
        <dbReference type="EMBL" id="TNN67038.1"/>
    </source>
</evidence>
<comment type="caution">
    <text evidence="1">The sequence shown here is derived from an EMBL/GenBank/DDBJ whole genome shotgun (WGS) entry which is preliminary data.</text>
</comment>
<dbReference type="AlphaFoldDB" id="A0A4Z2HMG1"/>
<dbReference type="EMBL" id="SRLO01000211">
    <property type="protein sequence ID" value="TNN67038.1"/>
    <property type="molecule type" value="Genomic_DNA"/>
</dbReference>